<dbReference type="EMBL" id="SOZD01000008">
    <property type="protein sequence ID" value="TFF18708.1"/>
    <property type="molecule type" value="Genomic_DNA"/>
</dbReference>
<comment type="caution">
    <text evidence="2">The sequence shown here is derived from an EMBL/GenBank/DDBJ whole genome shotgun (WGS) entry which is preliminary data.</text>
</comment>
<name>A0A4Y8RBB7_9HYPH</name>
<feature type="region of interest" description="Disordered" evidence="1">
    <location>
        <begin position="134"/>
        <end position="166"/>
    </location>
</feature>
<dbReference type="Proteomes" id="UP000298179">
    <property type="component" value="Unassembled WGS sequence"/>
</dbReference>
<proteinExistence type="predicted"/>
<dbReference type="OrthoDB" id="7917365at2"/>
<evidence type="ECO:0000313" key="3">
    <source>
        <dbReference type="Proteomes" id="UP000298179"/>
    </source>
</evidence>
<gene>
    <name evidence="2" type="ORF">E3C22_21005</name>
</gene>
<feature type="compositionally biased region" description="Low complexity" evidence="1">
    <location>
        <begin position="65"/>
        <end position="76"/>
    </location>
</feature>
<sequence>MLRLSRRFASQALLSGSVMVALHALGGGAGLTTLIFGKEDGPAPAVEAPLPTATIGPMPGIDQSPAAEPAGADAPPSQTLADATSAPKTSSEPAGRQLAEATPPKSRSGKDQTIPAGVILFDTCLRGCESRDPLLADDEMPKTGSGRGAASGTHSSFAAQAEPDDPDLAARITRPIATGARFVSGEVGSLVDGAGSALSSAVHW</sequence>
<feature type="compositionally biased region" description="Polar residues" evidence="1">
    <location>
        <begin position="77"/>
        <end position="92"/>
    </location>
</feature>
<protein>
    <submittedName>
        <fullName evidence="2">Uncharacterized protein</fullName>
    </submittedName>
</protein>
<evidence type="ECO:0000256" key="1">
    <source>
        <dbReference type="SAM" id="MobiDB-lite"/>
    </source>
</evidence>
<evidence type="ECO:0000313" key="2">
    <source>
        <dbReference type="EMBL" id="TFF18708.1"/>
    </source>
</evidence>
<organism evidence="2 3">
    <name type="scientific">Jiella endophytica</name>
    <dbReference type="NCBI Taxonomy" id="2558362"/>
    <lineage>
        <taxon>Bacteria</taxon>
        <taxon>Pseudomonadati</taxon>
        <taxon>Pseudomonadota</taxon>
        <taxon>Alphaproteobacteria</taxon>
        <taxon>Hyphomicrobiales</taxon>
        <taxon>Aurantimonadaceae</taxon>
        <taxon>Jiella</taxon>
    </lineage>
</organism>
<dbReference type="AlphaFoldDB" id="A0A4Y8RBB7"/>
<feature type="region of interest" description="Disordered" evidence="1">
    <location>
        <begin position="50"/>
        <end position="113"/>
    </location>
</feature>
<accession>A0A4Y8RBB7</accession>
<keyword evidence="3" id="KW-1185">Reference proteome</keyword>
<dbReference type="RefSeq" id="WP_134763849.1">
    <property type="nucleotide sequence ID" value="NZ_SOZD01000008.1"/>
</dbReference>
<reference evidence="2 3" key="1">
    <citation type="submission" date="2019-03" db="EMBL/GenBank/DDBJ databases">
        <title>Jiella endophytica sp. nov., a novel endophytic bacterium isolated from root of Ficus microcarpa Linn. f.</title>
        <authorList>
            <person name="Tuo L."/>
        </authorList>
    </citation>
    <scope>NUCLEOTIDE SEQUENCE [LARGE SCALE GENOMIC DNA]</scope>
    <source>
        <strain evidence="2 3">CBS5Q-3</strain>
    </source>
</reference>